<keyword evidence="2" id="KW-1185">Reference proteome</keyword>
<proteinExistence type="predicted"/>
<dbReference type="PROSITE" id="PS51257">
    <property type="entry name" value="PROKAR_LIPOPROTEIN"/>
    <property type="match status" value="1"/>
</dbReference>
<gene>
    <name evidence="1" type="ORF">Desgi_0037</name>
</gene>
<organism evidence="1 2">
    <name type="scientific">Desulfoscipio gibsoniae DSM 7213</name>
    <dbReference type="NCBI Taxonomy" id="767817"/>
    <lineage>
        <taxon>Bacteria</taxon>
        <taxon>Bacillati</taxon>
        <taxon>Bacillota</taxon>
        <taxon>Clostridia</taxon>
        <taxon>Eubacteriales</taxon>
        <taxon>Desulfallaceae</taxon>
        <taxon>Desulfoscipio</taxon>
    </lineage>
</organism>
<dbReference type="EMBL" id="CP003273">
    <property type="protein sequence ID" value="AGK99657.1"/>
    <property type="molecule type" value="Genomic_DNA"/>
</dbReference>
<dbReference type="Proteomes" id="UP000013520">
    <property type="component" value="Chromosome"/>
</dbReference>
<evidence type="ECO:0000313" key="2">
    <source>
        <dbReference type="Proteomes" id="UP000013520"/>
    </source>
</evidence>
<accession>R4K8Z8</accession>
<dbReference type="KEGG" id="dgi:Desgi_0037"/>
<name>R4K8Z8_9FIRM</name>
<dbReference type="HOGENOM" id="CLU_139821_0_0_9"/>
<dbReference type="eggNOG" id="ENOG502ZHUX">
    <property type="taxonomic scope" value="Bacteria"/>
</dbReference>
<protein>
    <recommendedName>
        <fullName evidence="3">DUF4878 domain-containing protein</fullName>
    </recommendedName>
</protein>
<dbReference type="RefSeq" id="WP_006524636.1">
    <property type="nucleotide sequence ID" value="NC_021184.1"/>
</dbReference>
<evidence type="ECO:0008006" key="3">
    <source>
        <dbReference type="Google" id="ProtNLM"/>
    </source>
</evidence>
<evidence type="ECO:0000313" key="1">
    <source>
        <dbReference type="EMBL" id="AGK99657.1"/>
    </source>
</evidence>
<sequence>MKPKSLLTILVLVLTLLIGCGENNMPKESPEPKAEPPEKVAQSILEYMSYQQWQQLYKYLHPDTRALITEDEFIKMKEDGPVLAIESYQVKEPVLLNSWTDSKGTGKTYKNVAEIPFEITVNLVGNKQPYKASMHLVQDEQGAWKYFSDIPKKD</sequence>
<dbReference type="AlphaFoldDB" id="R4K8Z8"/>
<dbReference type="OrthoDB" id="9809364at2"/>
<reference evidence="1 2" key="1">
    <citation type="submission" date="2012-01" db="EMBL/GenBank/DDBJ databases">
        <title>Complete sequence of Desulfotomaculum gibsoniae DSM 7213.</title>
        <authorList>
            <consortium name="US DOE Joint Genome Institute"/>
            <person name="Lucas S."/>
            <person name="Han J."/>
            <person name="Lapidus A."/>
            <person name="Cheng J.-F."/>
            <person name="Goodwin L."/>
            <person name="Pitluck S."/>
            <person name="Peters L."/>
            <person name="Ovchinnikova G."/>
            <person name="Teshima H."/>
            <person name="Detter J.C."/>
            <person name="Han C."/>
            <person name="Tapia R."/>
            <person name="Land M."/>
            <person name="Hauser L."/>
            <person name="Kyrpides N."/>
            <person name="Ivanova N."/>
            <person name="Pagani I."/>
            <person name="Parshina S."/>
            <person name="Plugge C."/>
            <person name="Muyzer G."/>
            <person name="Kuever J."/>
            <person name="Ivanova A."/>
            <person name="Nazina T."/>
            <person name="Klenk H.-P."/>
            <person name="Brambilla E."/>
            <person name="Spring S."/>
            <person name="Stams A.F."/>
            <person name="Woyke T."/>
        </authorList>
    </citation>
    <scope>NUCLEOTIDE SEQUENCE [LARGE SCALE GENOMIC DNA]</scope>
    <source>
        <strain evidence="1 2">DSM 7213</strain>
    </source>
</reference>